<dbReference type="InterPro" id="IPR040340">
    <property type="entry name" value="CEST/Y3IP1"/>
</dbReference>
<dbReference type="EMBL" id="BJWL01000410">
    <property type="protein sequence ID" value="GFS43052.1"/>
    <property type="molecule type" value="Genomic_DNA"/>
</dbReference>
<name>A0A7J0DUU7_9ERIC</name>
<reference evidence="3" key="1">
    <citation type="submission" date="2019-07" db="EMBL/GenBank/DDBJ databases">
        <title>De Novo Assembly of kiwifruit Actinidia rufa.</title>
        <authorList>
            <person name="Sugita-Konishi S."/>
            <person name="Sato K."/>
            <person name="Mori E."/>
            <person name="Abe Y."/>
            <person name="Kisaki G."/>
            <person name="Hamano K."/>
            <person name="Suezawa K."/>
            <person name="Otani M."/>
            <person name="Fukuda T."/>
            <person name="Manabe T."/>
            <person name="Gomi K."/>
            <person name="Tabuchi M."/>
            <person name="Akimitsu K."/>
            <person name="Kataoka I."/>
        </authorList>
    </citation>
    <scope>NUCLEOTIDE SEQUENCE [LARGE SCALE GENOMIC DNA]</scope>
    <source>
        <strain evidence="3">cv. Fuchu</strain>
    </source>
</reference>
<protein>
    <submittedName>
        <fullName evidence="2">Uncharacterized protein</fullName>
    </submittedName>
</protein>
<comment type="caution">
    <text evidence="2">The sequence shown here is derived from an EMBL/GenBank/DDBJ whole genome shotgun (WGS) entry which is preliminary data.</text>
</comment>
<feature type="compositionally biased region" description="Basic and acidic residues" evidence="1">
    <location>
        <begin position="122"/>
        <end position="134"/>
    </location>
</feature>
<gene>
    <name evidence="2" type="ORF">Acr_00g0083290</name>
</gene>
<feature type="region of interest" description="Disordered" evidence="1">
    <location>
        <begin position="79"/>
        <end position="147"/>
    </location>
</feature>
<evidence type="ECO:0000313" key="3">
    <source>
        <dbReference type="Proteomes" id="UP000585474"/>
    </source>
</evidence>
<dbReference type="GO" id="GO:0009535">
    <property type="term" value="C:chloroplast thylakoid membrane"/>
    <property type="evidence" value="ECO:0007669"/>
    <property type="project" value="InterPro"/>
</dbReference>
<dbReference type="GO" id="GO:0080183">
    <property type="term" value="P:response to photooxidative stress"/>
    <property type="evidence" value="ECO:0007669"/>
    <property type="project" value="InterPro"/>
</dbReference>
<dbReference type="GO" id="GO:0048564">
    <property type="term" value="P:photosystem I assembly"/>
    <property type="evidence" value="ECO:0007669"/>
    <property type="project" value="InterPro"/>
</dbReference>
<dbReference type="Proteomes" id="UP000585474">
    <property type="component" value="Unassembled WGS sequence"/>
</dbReference>
<accession>A0A7J0DUU7</accession>
<evidence type="ECO:0000313" key="2">
    <source>
        <dbReference type="EMBL" id="GFS43052.1"/>
    </source>
</evidence>
<dbReference type="PANTHER" id="PTHR33672">
    <property type="entry name" value="YCF3-INTERACTING PROTEIN 1, CHLOROPLASTIC"/>
    <property type="match status" value="1"/>
</dbReference>
<organism evidence="2 3">
    <name type="scientific">Actinidia rufa</name>
    <dbReference type="NCBI Taxonomy" id="165716"/>
    <lineage>
        <taxon>Eukaryota</taxon>
        <taxon>Viridiplantae</taxon>
        <taxon>Streptophyta</taxon>
        <taxon>Embryophyta</taxon>
        <taxon>Tracheophyta</taxon>
        <taxon>Spermatophyta</taxon>
        <taxon>Magnoliopsida</taxon>
        <taxon>eudicotyledons</taxon>
        <taxon>Gunneridae</taxon>
        <taxon>Pentapetalae</taxon>
        <taxon>asterids</taxon>
        <taxon>Ericales</taxon>
        <taxon>Actinidiaceae</taxon>
        <taxon>Actinidia</taxon>
    </lineage>
</organism>
<keyword evidence="3" id="KW-1185">Reference proteome</keyword>
<sequence>MNKMLLPPSNHILPPADYETRNKIPNPEEFLVRKESFIQQEEQISVDPISVKESAPKFNGMSLLPLPLPPSKIKFLSTSLPNSATSSPKKKKKSKNQCHLSPSPIDPLEGRGVSNGVGVSFRRNEAKAGGDHGQNKIGIEGVDRGQGRRGLENKWKRKWDVISRTVSLEKIEFGSWTSSAIVMDNVGVGHDKDSGSLFFDLPLELIRSSVNDSDLPVTTAFVFGDKERKGVLKTDNTT</sequence>
<evidence type="ECO:0000256" key="1">
    <source>
        <dbReference type="SAM" id="MobiDB-lite"/>
    </source>
</evidence>
<proteinExistence type="predicted"/>
<dbReference type="PANTHER" id="PTHR33672:SF24">
    <property type="entry name" value="OS01G0798600 PROTEIN"/>
    <property type="match status" value="1"/>
</dbReference>
<dbReference type="AlphaFoldDB" id="A0A7J0DUU7"/>
<dbReference type="OrthoDB" id="1880037at2759"/>
<feature type="region of interest" description="Disordered" evidence="1">
    <location>
        <begin position="1"/>
        <end position="21"/>
    </location>
</feature>